<dbReference type="PANTHER" id="PTHR46450">
    <property type="entry name" value="INACTIVE HISTONE-LYSINE N-METHYLTRANSFERASE SUVR1-RELATED"/>
    <property type="match status" value="1"/>
</dbReference>
<dbReference type="PROSITE" id="PS50868">
    <property type="entry name" value="POST_SET"/>
    <property type="match status" value="1"/>
</dbReference>
<keyword evidence="6" id="KW-0949">S-adenosyl-L-methionine</keyword>
<dbReference type="GO" id="GO:0032259">
    <property type="term" value="P:methylation"/>
    <property type="evidence" value="ECO:0007669"/>
    <property type="project" value="UniProtKB-KW"/>
</dbReference>
<feature type="compositionally biased region" description="Polar residues" evidence="10">
    <location>
        <begin position="218"/>
        <end position="229"/>
    </location>
</feature>
<evidence type="ECO:0000256" key="2">
    <source>
        <dbReference type="ARBA" id="ARBA00004286"/>
    </source>
</evidence>
<sequence length="806" mass="90395">MIIDDEVEPPYKKPHRGLPEDQVSSTGGNSKTNVDLEVSEPRKSSSGTRMGESSQSFSGNRGKDSIQVDEENSSPVVLYANDEPNDIALGPTRRETRRDQENGNAIVLRGEQPIDDHSPQFVMLTSNIRPGKQRAANAYNAMKRLGISQETVKPVLKRLWELYNKNWALIEEDNYRTLADAIFEDADDQLKKKKPVMNIDDEVEPQCKKPHGGLPEDQVSSTGGNSKSNVDLEVSEARKSSSGTRRAESSQSFSGNKGKDPIQVDEENSSSVVLYVNDEPNDITLGPMRRETRHDQESRNAIVLRGKQPTDHSPQFAMPTTTIRPGLTDTPQHSNASKKRKESSLAYNPQTMFQTKYDIASSTCGEVKLSLTCSQAQGQSNFHIPSSDEVLNFAENKYRKSCKTVGPQFSLVNLLNDLCESYLEMGSDLVEKPHINRTQIHRLLRSNEDSKKTDHPEGVLGKRVASNGNGSSVSRNEKKRVVHIVNDITNGTEKVKISLLDEIGGEELPSYIYSPENITYESAYVHVSLARISDMDCCSGCKGDCLSSSIPCVCASDTGGEFAYTLEGLLNERFLESCISMKSSPEKHHQLFCQDCPLERAKNAQYPEKCKGHMWRKFIKECWRKCGCSMLCGNRVVQRGITRKLQVFLTGEGKGWGIRTLEELPKGAFVCEYVGEILTNIELYERNKKSRGQDKHVYPVLLDADWGTEGVLKDEEALCLDATHYGNIARFINHRCFDGNLLEVPVQVETPDRHYYHLAFFTKRKVEALEELTWDYGIDFDDDSHPIKAFQCRCGSQFCRGRKGKS</sequence>
<dbReference type="GO" id="GO:0005694">
    <property type="term" value="C:chromosome"/>
    <property type="evidence" value="ECO:0007669"/>
    <property type="project" value="UniProtKB-SubCell"/>
</dbReference>
<evidence type="ECO:0000256" key="7">
    <source>
        <dbReference type="ARBA" id="ARBA00022723"/>
    </source>
</evidence>
<keyword evidence="5" id="KW-0808">Transferase</keyword>
<feature type="compositionally biased region" description="Polar residues" evidence="10">
    <location>
        <begin position="44"/>
        <end position="59"/>
    </location>
</feature>
<evidence type="ECO:0000313" key="13">
    <source>
        <dbReference type="EMBL" id="KAG8380407.1"/>
    </source>
</evidence>
<dbReference type="PROSITE" id="PS51580">
    <property type="entry name" value="SAM_MT43_3"/>
    <property type="match status" value="1"/>
</dbReference>
<feature type="compositionally biased region" description="Polar residues" evidence="10">
    <location>
        <begin position="318"/>
        <end position="335"/>
    </location>
</feature>
<evidence type="ECO:0000256" key="5">
    <source>
        <dbReference type="ARBA" id="ARBA00022679"/>
    </source>
</evidence>
<evidence type="ECO:0000256" key="6">
    <source>
        <dbReference type="ARBA" id="ARBA00022691"/>
    </source>
</evidence>
<evidence type="ECO:0000256" key="4">
    <source>
        <dbReference type="ARBA" id="ARBA00022603"/>
    </source>
</evidence>
<feature type="region of interest" description="Disordered" evidence="10">
    <location>
        <begin position="308"/>
        <end position="346"/>
    </location>
</feature>
<keyword evidence="4" id="KW-0489">Methyltransferase</keyword>
<feature type="domain" description="Post-SET" evidence="12">
    <location>
        <begin position="788"/>
        <end position="804"/>
    </location>
</feature>
<dbReference type="AlphaFoldDB" id="A0AAV6XJ36"/>
<dbReference type="InterPro" id="IPR003616">
    <property type="entry name" value="Post-SET_dom"/>
</dbReference>
<dbReference type="EMBL" id="WHWC01000006">
    <property type="protein sequence ID" value="KAG8380407.1"/>
    <property type="molecule type" value="Genomic_DNA"/>
</dbReference>
<keyword evidence="3" id="KW-0158">Chromosome</keyword>
<evidence type="ECO:0000313" key="14">
    <source>
        <dbReference type="Proteomes" id="UP000826271"/>
    </source>
</evidence>
<keyword evidence="9" id="KW-0539">Nucleus</keyword>
<dbReference type="Pfam" id="PF00856">
    <property type="entry name" value="SET"/>
    <property type="match status" value="1"/>
</dbReference>
<dbReference type="Gene3D" id="1.10.8.850">
    <property type="entry name" value="Histone-lysine N methyltransferase , C-terminal domain-like"/>
    <property type="match status" value="1"/>
</dbReference>
<feature type="region of interest" description="Disordered" evidence="10">
    <location>
        <begin position="446"/>
        <end position="474"/>
    </location>
</feature>
<evidence type="ECO:0000256" key="8">
    <source>
        <dbReference type="ARBA" id="ARBA00022833"/>
    </source>
</evidence>
<evidence type="ECO:0000259" key="12">
    <source>
        <dbReference type="PROSITE" id="PS50868"/>
    </source>
</evidence>
<dbReference type="SMART" id="SM00317">
    <property type="entry name" value="SET"/>
    <property type="match status" value="1"/>
</dbReference>
<dbReference type="InterPro" id="IPR043017">
    <property type="entry name" value="WIYLD_dom_sf"/>
</dbReference>
<evidence type="ECO:0008006" key="15">
    <source>
        <dbReference type="Google" id="ProtNLM"/>
    </source>
</evidence>
<dbReference type="GO" id="GO:0008270">
    <property type="term" value="F:zinc ion binding"/>
    <property type="evidence" value="ECO:0007669"/>
    <property type="project" value="InterPro"/>
</dbReference>
<feature type="compositionally biased region" description="Polar residues" evidence="10">
    <location>
        <begin position="22"/>
        <end position="33"/>
    </location>
</feature>
<dbReference type="SMART" id="SM00468">
    <property type="entry name" value="PreSET"/>
    <property type="match status" value="1"/>
</dbReference>
<dbReference type="CDD" id="cd10538">
    <property type="entry name" value="SET_SETDB-like"/>
    <property type="match status" value="1"/>
</dbReference>
<dbReference type="InterPro" id="IPR025776">
    <property type="entry name" value="SUVR4/1/2"/>
</dbReference>
<feature type="domain" description="SET" evidence="11">
    <location>
        <begin position="643"/>
        <end position="777"/>
    </location>
</feature>
<dbReference type="Gene3D" id="2.170.270.10">
    <property type="entry name" value="SET domain"/>
    <property type="match status" value="1"/>
</dbReference>
<dbReference type="PANTHER" id="PTHR46450:SF24">
    <property type="entry name" value="HISTONE-LYSINE N-METHYLTRANSFERASE SUVR4"/>
    <property type="match status" value="1"/>
</dbReference>
<feature type="region of interest" description="Disordered" evidence="10">
    <location>
        <begin position="202"/>
        <end position="287"/>
    </location>
</feature>
<keyword evidence="8" id="KW-0862">Zinc</keyword>
<dbReference type="PROSITE" id="PS50280">
    <property type="entry name" value="SET"/>
    <property type="match status" value="1"/>
</dbReference>
<keyword evidence="14" id="KW-1185">Reference proteome</keyword>
<evidence type="ECO:0000256" key="10">
    <source>
        <dbReference type="SAM" id="MobiDB-lite"/>
    </source>
</evidence>
<reference evidence="13" key="1">
    <citation type="submission" date="2019-10" db="EMBL/GenBank/DDBJ databases">
        <authorList>
            <person name="Zhang R."/>
            <person name="Pan Y."/>
            <person name="Wang J."/>
            <person name="Ma R."/>
            <person name="Yu S."/>
        </authorList>
    </citation>
    <scope>NUCLEOTIDE SEQUENCE</scope>
    <source>
        <strain evidence="13">LA-IB0</strain>
        <tissue evidence="13">Leaf</tissue>
    </source>
</reference>
<dbReference type="FunFam" id="2.170.270.10:FF:000046">
    <property type="entry name" value="SET-domain containing protein lysine methyltransferase family protein"/>
    <property type="match status" value="1"/>
</dbReference>
<protein>
    <recommendedName>
        <fullName evidence="15">Histone-lysine N-methyltransferase SUVR4</fullName>
    </recommendedName>
</protein>
<feature type="compositionally biased region" description="Basic and acidic residues" evidence="10">
    <location>
        <begin position="446"/>
        <end position="457"/>
    </location>
</feature>
<keyword evidence="7" id="KW-0479">Metal-binding</keyword>
<dbReference type="GO" id="GO:0005634">
    <property type="term" value="C:nucleus"/>
    <property type="evidence" value="ECO:0007669"/>
    <property type="project" value="UniProtKB-SubCell"/>
</dbReference>
<evidence type="ECO:0000256" key="3">
    <source>
        <dbReference type="ARBA" id="ARBA00022454"/>
    </source>
</evidence>
<evidence type="ECO:0000256" key="9">
    <source>
        <dbReference type="ARBA" id="ARBA00023242"/>
    </source>
</evidence>
<proteinExistence type="predicted"/>
<accession>A0AAV6XJ36</accession>
<feature type="region of interest" description="Disordered" evidence="10">
    <location>
        <begin position="1"/>
        <end position="70"/>
    </location>
</feature>
<dbReference type="GO" id="GO:0042054">
    <property type="term" value="F:histone methyltransferase activity"/>
    <property type="evidence" value="ECO:0007669"/>
    <property type="project" value="InterPro"/>
</dbReference>
<gene>
    <name evidence="13" type="ORF">BUALT_Bualt06G0012100</name>
</gene>
<evidence type="ECO:0000259" key="11">
    <source>
        <dbReference type="PROSITE" id="PS50280"/>
    </source>
</evidence>
<dbReference type="SUPFAM" id="SSF82199">
    <property type="entry name" value="SET domain"/>
    <property type="match status" value="1"/>
</dbReference>
<comment type="subcellular location">
    <subcellularLocation>
        <location evidence="2">Chromosome</location>
    </subcellularLocation>
    <subcellularLocation>
        <location evidence="1">Nucleus</location>
    </subcellularLocation>
</comment>
<dbReference type="Pfam" id="PF10440">
    <property type="entry name" value="WIYLD"/>
    <property type="match status" value="1"/>
</dbReference>
<dbReference type="Pfam" id="PF05033">
    <property type="entry name" value="Pre-SET"/>
    <property type="match status" value="1"/>
</dbReference>
<evidence type="ECO:0000256" key="1">
    <source>
        <dbReference type="ARBA" id="ARBA00004123"/>
    </source>
</evidence>
<organism evidence="13 14">
    <name type="scientific">Buddleja alternifolia</name>
    <dbReference type="NCBI Taxonomy" id="168488"/>
    <lineage>
        <taxon>Eukaryota</taxon>
        <taxon>Viridiplantae</taxon>
        <taxon>Streptophyta</taxon>
        <taxon>Embryophyta</taxon>
        <taxon>Tracheophyta</taxon>
        <taxon>Spermatophyta</taxon>
        <taxon>Magnoliopsida</taxon>
        <taxon>eudicotyledons</taxon>
        <taxon>Gunneridae</taxon>
        <taxon>Pentapetalae</taxon>
        <taxon>asterids</taxon>
        <taxon>lamiids</taxon>
        <taxon>Lamiales</taxon>
        <taxon>Scrophulariaceae</taxon>
        <taxon>Buddlejeae</taxon>
        <taxon>Buddleja</taxon>
    </lineage>
</organism>
<dbReference type="InterPro" id="IPR007728">
    <property type="entry name" value="Pre-SET_dom"/>
</dbReference>
<dbReference type="Proteomes" id="UP000826271">
    <property type="component" value="Unassembled WGS sequence"/>
</dbReference>
<dbReference type="InterPro" id="IPR018848">
    <property type="entry name" value="WIYLD_domain"/>
</dbReference>
<name>A0AAV6XJ36_9LAMI</name>
<dbReference type="InterPro" id="IPR001214">
    <property type="entry name" value="SET_dom"/>
</dbReference>
<comment type="caution">
    <text evidence="13">The sequence shown here is derived from an EMBL/GenBank/DDBJ whole genome shotgun (WGS) entry which is preliminary data.</text>
</comment>
<feature type="compositionally biased region" description="Polar residues" evidence="10">
    <location>
        <begin position="240"/>
        <end position="255"/>
    </location>
</feature>
<dbReference type="InterPro" id="IPR046341">
    <property type="entry name" value="SET_dom_sf"/>
</dbReference>